<protein>
    <recommendedName>
        <fullName evidence="4">DUF4136 domain-containing protein</fullName>
    </recommendedName>
</protein>
<dbReference type="Proteomes" id="UP001597362">
    <property type="component" value="Unassembled WGS sequence"/>
</dbReference>
<dbReference type="PROSITE" id="PS51257">
    <property type="entry name" value="PROKAR_LIPOPROTEIN"/>
    <property type="match status" value="1"/>
</dbReference>
<dbReference type="RefSeq" id="WP_377771253.1">
    <property type="nucleotide sequence ID" value="NZ_JBHUHO010000024.1"/>
</dbReference>
<accession>A0ABW4YJR7</accession>
<reference evidence="3" key="1">
    <citation type="journal article" date="2019" name="Int. J. Syst. Evol. Microbiol.">
        <title>The Global Catalogue of Microorganisms (GCM) 10K type strain sequencing project: providing services to taxonomists for standard genome sequencing and annotation.</title>
        <authorList>
            <consortium name="The Broad Institute Genomics Platform"/>
            <consortium name="The Broad Institute Genome Sequencing Center for Infectious Disease"/>
            <person name="Wu L."/>
            <person name="Ma J."/>
        </authorList>
    </citation>
    <scope>NUCLEOTIDE SEQUENCE [LARGE SCALE GENOMIC DNA]</scope>
    <source>
        <strain evidence="3">GH52</strain>
    </source>
</reference>
<feature type="chain" id="PRO_5046401149" description="DUF4136 domain-containing protein" evidence="1">
    <location>
        <begin position="23"/>
        <end position="158"/>
    </location>
</feature>
<organism evidence="2 3">
    <name type="scientific">Paenibacillus yanchengensis</name>
    <dbReference type="NCBI Taxonomy" id="2035833"/>
    <lineage>
        <taxon>Bacteria</taxon>
        <taxon>Bacillati</taxon>
        <taxon>Bacillota</taxon>
        <taxon>Bacilli</taxon>
        <taxon>Bacillales</taxon>
        <taxon>Paenibacillaceae</taxon>
        <taxon>Paenibacillus</taxon>
    </lineage>
</organism>
<comment type="caution">
    <text evidence="2">The sequence shown here is derived from an EMBL/GenBank/DDBJ whole genome shotgun (WGS) entry which is preliminary data.</text>
</comment>
<evidence type="ECO:0000313" key="3">
    <source>
        <dbReference type="Proteomes" id="UP001597362"/>
    </source>
</evidence>
<name>A0ABW4YJR7_9BACL</name>
<keyword evidence="3" id="KW-1185">Reference proteome</keyword>
<sequence length="158" mass="18446">MKKVFFLLMLVVLVGCTVSEDATEEYSEDFNFVFAYGVMKKNVLNTFDNEYTKDLVQDGTIKTELILTKEEKQEIFAYMKEIGLFQYPKEITAMNVKPDIGYMFEINNNGIKRQVNWIGMFNNSKRDKQFEQLTSMIIELIASKESFQSLPESNGYYE</sequence>
<keyword evidence="1" id="KW-0732">Signal</keyword>
<dbReference type="EMBL" id="JBHUHO010000024">
    <property type="protein sequence ID" value="MFD2115769.1"/>
    <property type="molecule type" value="Genomic_DNA"/>
</dbReference>
<evidence type="ECO:0000256" key="1">
    <source>
        <dbReference type="SAM" id="SignalP"/>
    </source>
</evidence>
<evidence type="ECO:0008006" key="4">
    <source>
        <dbReference type="Google" id="ProtNLM"/>
    </source>
</evidence>
<feature type="signal peptide" evidence="1">
    <location>
        <begin position="1"/>
        <end position="22"/>
    </location>
</feature>
<proteinExistence type="predicted"/>
<evidence type="ECO:0000313" key="2">
    <source>
        <dbReference type="EMBL" id="MFD2115769.1"/>
    </source>
</evidence>
<gene>
    <name evidence="2" type="ORF">ACFSJH_08510</name>
</gene>